<reference evidence="5 6" key="1">
    <citation type="submission" date="2020-07" db="EMBL/GenBank/DDBJ databases">
        <title>non toxigenic Corynebacterium sp. nov from a clinical source.</title>
        <authorList>
            <person name="Bernier A.-M."/>
            <person name="Bernard K."/>
        </authorList>
    </citation>
    <scope>NUCLEOTIDE SEQUENCE [LARGE SCALE GENOMIC DNA]</scope>
    <source>
        <strain evidence="6">NML 93-0612</strain>
    </source>
</reference>
<dbReference type="PANTHER" id="PTHR43464">
    <property type="entry name" value="METHYLTRANSFERASE"/>
    <property type="match status" value="1"/>
</dbReference>
<dbReference type="AlphaFoldDB" id="A0A7G5FG34"/>
<sequence>MLTGNQNAPFWNHNSAFYPEIVRAMPRDGARTLDVGCGTGALLGQLLSRSDDLWGIDPDPVALASAAQHATTLHGDFLTMELPTFDYIVAVASLHHMDTTAALTKMMGLLNDGGKVYILGLHRIATPLDWTLAVLGWLPETIETAVRGKSDPPVAMTDPIESYAEIKRQAERVLPGARIRRRRHYRYSIEWDKL</sequence>
<accession>A0A7G5FG34</accession>
<keyword evidence="2 5" id="KW-0808">Transferase</keyword>
<dbReference type="EMBL" id="CP059833">
    <property type="protein sequence ID" value="QMV85575.1"/>
    <property type="molecule type" value="Genomic_DNA"/>
</dbReference>
<dbReference type="PANTHER" id="PTHR43464:SF19">
    <property type="entry name" value="UBIQUINONE BIOSYNTHESIS O-METHYLTRANSFERASE, MITOCHONDRIAL"/>
    <property type="match status" value="1"/>
</dbReference>
<evidence type="ECO:0000256" key="1">
    <source>
        <dbReference type="ARBA" id="ARBA00022603"/>
    </source>
</evidence>
<dbReference type="SUPFAM" id="SSF53335">
    <property type="entry name" value="S-adenosyl-L-methionine-dependent methyltransferases"/>
    <property type="match status" value="1"/>
</dbReference>
<gene>
    <name evidence="5" type="ORF">HW450_02160</name>
</gene>
<evidence type="ECO:0000256" key="3">
    <source>
        <dbReference type="ARBA" id="ARBA00022691"/>
    </source>
</evidence>
<dbReference type="Pfam" id="PF13649">
    <property type="entry name" value="Methyltransf_25"/>
    <property type="match status" value="1"/>
</dbReference>
<dbReference type="GO" id="GO:0008168">
    <property type="term" value="F:methyltransferase activity"/>
    <property type="evidence" value="ECO:0007669"/>
    <property type="project" value="UniProtKB-KW"/>
</dbReference>
<evidence type="ECO:0000313" key="6">
    <source>
        <dbReference type="Proteomes" id="UP000515570"/>
    </source>
</evidence>
<dbReference type="InterPro" id="IPR029063">
    <property type="entry name" value="SAM-dependent_MTases_sf"/>
</dbReference>
<dbReference type="GO" id="GO:0032259">
    <property type="term" value="P:methylation"/>
    <property type="evidence" value="ECO:0007669"/>
    <property type="project" value="UniProtKB-KW"/>
</dbReference>
<proteinExistence type="predicted"/>
<evidence type="ECO:0000313" key="5">
    <source>
        <dbReference type="EMBL" id="QMV85575.1"/>
    </source>
</evidence>
<keyword evidence="3" id="KW-0949">S-adenosyl-L-methionine</keyword>
<dbReference type="InterPro" id="IPR041698">
    <property type="entry name" value="Methyltransf_25"/>
</dbReference>
<keyword evidence="6" id="KW-1185">Reference proteome</keyword>
<organism evidence="5 6">
    <name type="scientific">Corynebacterium hindlerae</name>
    <dbReference type="NCBI Taxonomy" id="699041"/>
    <lineage>
        <taxon>Bacteria</taxon>
        <taxon>Bacillati</taxon>
        <taxon>Actinomycetota</taxon>
        <taxon>Actinomycetes</taxon>
        <taxon>Mycobacteriales</taxon>
        <taxon>Corynebacteriaceae</taxon>
        <taxon>Corynebacterium</taxon>
    </lineage>
</organism>
<dbReference type="Proteomes" id="UP000515570">
    <property type="component" value="Chromosome"/>
</dbReference>
<name>A0A7G5FG34_9CORY</name>
<dbReference type="CDD" id="cd02440">
    <property type="entry name" value="AdoMet_MTases"/>
    <property type="match status" value="1"/>
</dbReference>
<evidence type="ECO:0000259" key="4">
    <source>
        <dbReference type="Pfam" id="PF13649"/>
    </source>
</evidence>
<keyword evidence="1 5" id="KW-0489">Methyltransferase</keyword>
<feature type="domain" description="Methyltransferase" evidence="4">
    <location>
        <begin position="33"/>
        <end position="114"/>
    </location>
</feature>
<protein>
    <submittedName>
        <fullName evidence="5">Class I SAM-dependent methyltransferase</fullName>
    </submittedName>
</protein>
<dbReference type="Gene3D" id="3.40.50.150">
    <property type="entry name" value="Vaccinia Virus protein VP39"/>
    <property type="match status" value="1"/>
</dbReference>
<evidence type="ECO:0000256" key="2">
    <source>
        <dbReference type="ARBA" id="ARBA00022679"/>
    </source>
</evidence>
<dbReference type="RefSeq" id="WP_182386396.1">
    <property type="nucleotide sequence ID" value="NZ_CP059833.1"/>
</dbReference>